<feature type="region of interest" description="Disordered" evidence="2">
    <location>
        <begin position="238"/>
        <end position="267"/>
    </location>
</feature>
<dbReference type="InterPro" id="IPR056742">
    <property type="entry name" value="BLTP1_C"/>
</dbReference>
<name>A0A2G8K2U3_STIJA</name>
<dbReference type="STRING" id="307972.A0A2G8K2U3"/>
<dbReference type="InterPro" id="IPR033616">
    <property type="entry name" value="BLTP1"/>
</dbReference>
<reference evidence="4 5" key="1">
    <citation type="journal article" date="2017" name="PLoS Biol.">
        <title>The sea cucumber genome provides insights into morphological evolution and visceral regeneration.</title>
        <authorList>
            <person name="Zhang X."/>
            <person name="Sun L."/>
            <person name="Yuan J."/>
            <person name="Sun Y."/>
            <person name="Gao Y."/>
            <person name="Zhang L."/>
            <person name="Li S."/>
            <person name="Dai H."/>
            <person name="Hamel J.F."/>
            <person name="Liu C."/>
            <person name="Yu Y."/>
            <person name="Liu S."/>
            <person name="Lin W."/>
            <person name="Guo K."/>
            <person name="Jin S."/>
            <person name="Xu P."/>
            <person name="Storey K.B."/>
            <person name="Huan P."/>
            <person name="Zhang T."/>
            <person name="Zhou Y."/>
            <person name="Zhang J."/>
            <person name="Lin C."/>
            <person name="Li X."/>
            <person name="Xing L."/>
            <person name="Huo D."/>
            <person name="Sun M."/>
            <person name="Wang L."/>
            <person name="Mercier A."/>
            <person name="Li F."/>
            <person name="Yang H."/>
            <person name="Xiang J."/>
        </authorList>
    </citation>
    <scope>NUCLEOTIDE SEQUENCE [LARGE SCALE GENOMIC DNA]</scope>
    <source>
        <strain evidence="4">Shaxun</strain>
        <tissue evidence="4">Muscle</tissue>
    </source>
</reference>
<proteinExistence type="predicted"/>
<dbReference type="GO" id="GO:0098793">
    <property type="term" value="C:presynapse"/>
    <property type="evidence" value="ECO:0007669"/>
    <property type="project" value="GOC"/>
</dbReference>
<sequence>MHQSFSSSGSKSDLENPAALIISLESSLVSAHFRSSLVTKGFFNAFCLRFTENFQVAMDDWLPDFNGDLYNACCVPHGSFEVGSKVDSVATDGSQGQWKVGFRWHMKGLDVKVDPSIGHYLSGLINTMTSIAGSEDVADLTSVTETQDASSNDALSDQEGKHRRPSTLKLKEEDGKKTNFEIINELNEQAKVVSDLKTLGAKSGTIQEETERLAKLEAEAQRDAKRAMRRKLLEMGKSMARRDDALKKKREPGEKLTPTDETPGKKLAERRQTLYQLRQSSSTIRPRAVSTTESPDLREVLNAAPFSPSTPYTPKDRVGPPWWTERKVQRSSVAMDTRNMTKDLNMTIGEPSRFQEELMVRRRRFMLQTSQTFEESDSASGSDMESEGDATDGR</sequence>
<feature type="region of interest" description="Disordered" evidence="2">
    <location>
        <begin position="368"/>
        <end position="394"/>
    </location>
</feature>
<evidence type="ECO:0000256" key="2">
    <source>
        <dbReference type="SAM" id="MobiDB-lite"/>
    </source>
</evidence>
<dbReference type="GO" id="GO:0048488">
    <property type="term" value="P:synaptic vesicle endocytosis"/>
    <property type="evidence" value="ECO:0007669"/>
    <property type="project" value="TreeGrafter"/>
</dbReference>
<dbReference type="AlphaFoldDB" id="A0A2G8K2U3"/>
<feature type="domain" description="Bridge-like lipid transfer protein family member 1 C-terminal" evidence="3">
    <location>
        <begin position="8"/>
        <end position="274"/>
    </location>
</feature>
<evidence type="ECO:0000313" key="4">
    <source>
        <dbReference type="EMBL" id="PIK42310.1"/>
    </source>
</evidence>
<dbReference type="Pfam" id="PF25040">
    <property type="entry name" value="BLTP1_C"/>
    <property type="match status" value="1"/>
</dbReference>
<comment type="caution">
    <text evidence="4">The sequence shown here is derived from an EMBL/GenBank/DDBJ whole genome shotgun (WGS) entry which is preliminary data.</text>
</comment>
<dbReference type="EMBL" id="MRZV01000943">
    <property type="protein sequence ID" value="PIK42310.1"/>
    <property type="molecule type" value="Genomic_DNA"/>
</dbReference>
<keyword evidence="1" id="KW-0175">Coiled coil</keyword>
<gene>
    <name evidence="4" type="ORF">BSL78_20840</name>
</gene>
<dbReference type="PANTHER" id="PTHR31640:SF1">
    <property type="entry name" value="BRIDGE-LIKE LIPID TRANSFER PROTEIN FAMILY MEMBER 1"/>
    <property type="match status" value="1"/>
</dbReference>
<dbReference type="Proteomes" id="UP000230750">
    <property type="component" value="Unassembled WGS sequence"/>
</dbReference>
<accession>A0A2G8K2U3</accession>
<feature type="compositionally biased region" description="Polar residues" evidence="2">
    <location>
        <begin position="368"/>
        <end position="383"/>
    </location>
</feature>
<evidence type="ECO:0000313" key="5">
    <source>
        <dbReference type="Proteomes" id="UP000230750"/>
    </source>
</evidence>
<evidence type="ECO:0000259" key="3">
    <source>
        <dbReference type="Pfam" id="PF25040"/>
    </source>
</evidence>
<feature type="coiled-coil region" evidence="1">
    <location>
        <begin position="199"/>
        <end position="226"/>
    </location>
</feature>
<dbReference type="PANTHER" id="PTHR31640">
    <property type="entry name" value="TRANSMEMBRANE PROTEIN KIAA1109"/>
    <property type="match status" value="1"/>
</dbReference>
<organism evidence="4 5">
    <name type="scientific">Stichopus japonicus</name>
    <name type="common">Sea cucumber</name>
    <dbReference type="NCBI Taxonomy" id="307972"/>
    <lineage>
        <taxon>Eukaryota</taxon>
        <taxon>Metazoa</taxon>
        <taxon>Echinodermata</taxon>
        <taxon>Eleutherozoa</taxon>
        <taxon>Echinozoa</taxon>
        <taxon>Holothuroidea</taxon>
        <taxon>Aspidochirotacea</taxon>
        <taxon>Aspidochirotida</taxon>
        <taxon>Stichopodidae</taxon>
        <taxon>Apostichopus</taxon>
    </lineage>
</organism>
<feature type="compositionally biased region" description="Polar residues" evidence="2">
    <location>
        <begin position="142"/>
        <end position="155"/>
    </location>
</feature>
<evidence type="ECO:0000256" key="1">
    <source>
        <dbReference type="SAM" id="Coils"/>
    </source>
</evidence>
<keyword evidence="5" id="KW-1185">Reference proteome</keyword>
<feature type="compositionally biased region" description="Acidic residues" evidence="2">
    <location>
        <begin position="384"/>
        <end position="394"/>
    </location>
</feature>
<dbReference type="OrthoDB" id="10051416at2759"/>
<feature type="region of interest" description="Disordered" evidence="2">
    <location>
        <begin position="142"/>
        <end position="173"/>
    </location>
</feature>
<protein>
    <recommendedName>
        <fullName evidence="3">Bridge-like lipid transfer protein family member 1 C-terminal domain-containing protein</fullName>
    </recommendedName>
</protein>